<reference evidence="1 2" key="1">
    <citation type="submission" date="2014-06" db="EMBL/GenBank/DDBJ databases">
        <title>Evolutionary Origins and Diversification of the Mycorrhizal Mutualists.</title>
        <authorList>
            <consortium name="DOE Joint Genome Institute"/>
            <consortium name="Mycorrhizal Genomics Consortium"/>
            <person name="Kohler A."/>
            <person name="Kuo A."/>
            <person name="Nagy L.G."/>
            <person name="Floudas D."/>
            <person name="Copeland A."/>
            <person name="Barry K.W."/>
            <person name="Cichocki N."/>
            <person name="Veneault-Fourrey C."/>
            <person name="LaButti K."/>
            <person name="Lindquist E.A."/>
            <person name="Lipzen A."/>
            <person name="Lundell T."/>
            <person name="Morin E."/>
            <person name="Murat C."/>
            <person name="Riley R."/>
            <person name="Ohm R."/>
            <person name="Sun H."/>
            <person name="Tunlid A."/>
            <person name="Henrissat B."/>
            <person name="Grigoriev I.V."/>
            <person name="Hibbett D.S."/>
            <person name="Martin F."/>
        </authorList>
    </citation>
    <scope>NUCLEOTIDE SEQUENCE [LARGE SCALE GENOMIC DNA]</scope>
    <source>
        <strain evidence="1 2">SS14</strain>
    </source>
</reference>
<proteinExistence type="predicted"/>
<gene>
    <name evidence="1" type="ORF">M422DRAFT_267319</name>
</gene>
<sequence>MNIPVSFNPRTIHGTPVHMDLADNVLAGAFTVATLLKEVSELIPFASPLSSALGVTKELIVIIKQMRDNDESYSFLAERILRILQFLGKENARLNGRMRDGTPIRDRLSELEENIKAIKRDAEEWGNASRLKGFWARDKIKGAITKHEKNLEDFITLFQIGTAIQASVDIDNMAGGKNIVDDLHREYLLSGMTSHLQLSIVNGQLLIVRL</sequence>
<dbReference type="EMBL" id="KN837248">
    <property type="protein sequence ID" value="KIJ31110.1"/>
    <property type="molecule type" value="Genomic_DNA"/>
</dbReference>
<dbReference type="OrthoDB" id="3022330at2759"/>
<dbReference type="Gene3D" id="1.20.930.20">
    <property type="entry name" value="Adaptor protein Cbl, N-terminal domain"/>
    <property type="match status" value="1"/>
</dbReference>
<dbReference type="Proteomes" id="UP000054279">
    <property type="component" value="Unassembled WGS sequence"/>
</dbReference>
<dbReference type="InterPro" id="IPR059179">
    <property type="entry name" value="MLKL-like_MCAfunc"/>
</dbReference>
<protein>
    <recommendedName>
        <fullName evidence="3">Fungal N-terminal domain-containing protein</fullName>
    </recommendedName>
</protein>
<organism evidence="1 2">
    <name type="scientific">Sphaerobolus stellatus (strain SS14)</name>
    <dbReference type="NCBI Taxonomy" id="990650"/>
    <lineage>
        <taxon>Eukaryota</taxon>
        <taxon>Fungi</taxon>
        <taxon>Dikarya</taxon>
        <taxon>Basidiomycota</taxon>
        <taxon>Agaricomycotina</taxon>
        <taxon>Agaricomycetes</taxon>
        <taxon>Phallomycetidae</taxon>
        <taxon>Geastrales</taxon>
        <taxon>Sphaerobolaceae</taxon>
        <taxon>Sphaerobolus</taxon>
    </lineage>
</organism>
<keyword evidence="2" id="KW-1185">Reference proteome</keyword>
<accession>A0A0C9V108</accession>
<evidence type="ECO:0000313" key="1">
    <source>
        <dbReference type="EMBL" id="KIJ31110.1"/>
    </source>
</evidence>
<dbReference type="HOGENOM" id="CLU_1310794_0_0_1"/>
<dbReference type="GO" id="GO:0007166">
    <property type="term" value="P:cell surface receptor signaling pathway"/>
    <property type="evidence" value="ECO:0007669"/>
    <property type="project" value="InterPro"/>
</dbReference>
<dbReference type="CDD" id="cd21037">
    <property type="entry name" value="MLKL_NTD"/>
    <property type="match status" value="1"/>
</dbReference>
<evidence type="ECO:0000313" key="2">
    <source>
        <dbReference type="Proteomes" id="UP000054279"/>
    </source>
</evidence>
<name>A0A0C9V108_SPHS4</name>
<evidence type="ECO:0008006" key="3">
    <source>
        <dbReference type="Google" id="ProtNLM"/>
    </source>
</evidence>
<dbReference type="InterPro" id="IPR036537">
    <property type="entry name" value="Adaptor_Cbl_N_dom_sf"/>
</dbReference>
<dbReference type="AlphaFoldDB" id="A0A0C9V108"/>